<accession>A0ABD6QHM5</accession>
<dbReference type="InterPro" id="IPR032465">
    <property type="entry name" value="ACMSD"/>
</dbReference>
<organism evidence="3 4">
    <name type="scientific">Mycolicibacterium fortuitum</name>
    <name type="common">Mycobacterium fortuitum</name>
    <dbReference type="NCBI Taxonomy" id="1766"/>
    <lineage>
        <taxon>Bacteria</taxon>
        <taxon>Bacillati</taxon>
        <taxon>Actinomycetota</taxon>
        <taxon>Actinomycetes</taxon>
        <taxon>Mycobacteriales</taxon>
        <taxon>Mycobacteriaceae</taxon>
        <taxon>Mycolicibacterium</taxon>
    </lineage>
</organism>
<evidence type="ECO:0000259" key="2">
    <source>
        <dbReference type="Pfam" id="PF04909"/>
    </source>
</evidence>
<evidence type="ECO:0000313" key="4">
    <source>
        <dbReference type="Proteomes" id="UP000187001"/>
    </source>
</evidence>
<dbReference type="GO" id="GO:0016829">
    <property type="term" value="F:lyase activity"/>
    <property type="evidence" value="ECO:0007669"/>
    <property type="project" value="UniProtKB-KW"/>
</dbReference>
<dbReference type="InterPro" id="IPR006680">
    <property type="entry name" value="Amidohydro-rel"/>
</dbReference>
<evidence type="ECO:0000313" key="3">
    <source>
        <dbReference type="EMBL" id="OMC38406.1"/>
    </source>
</evidence>
<reference evidence="3 4" key="1">
    <citation type="submission" date="2016-07" db="EMBL/GenBank/DDBJ databases">
        <authorList>
            <person name="Sutton G."/>
            <person name="Brinkac L."/>
            <person name="Sanka R."/>
            <person name="Adams M."/>
            <person name="Lau E."/>
            <person name="Kumar A."/>
            <person name="Macaden R."/>
        </authorList>
    </citation>
    <scope>NUCLEOTIDE SEQUENCE [LARGE SCALE GENOMIC DNA]</scope>
    <source>
        <strain evidence="3 4">GA-0871</strain>
    </source>
</reference>
<gene>
    <name evidence="3" type="ORF">A5742_07175</name>
</gene>
<proteinExistence type="predicted"/>
<comment type="caution">
    <text evidence="3">The sequence shown here is derived from an EMBL/GenBank/DDBJ whole genome shotgun (WGS) entry which is preliminary data.</text>
</comment>
<dbReference type="Proteomes" id="UP000187001">
    <property type="component" value="Unassembled WGS sequence"/>
</dbReference>
<dbReference type="InterPro" id="IPR032466">
    <property type="entry name" value="Metal_Hydrolase"/>
</dbReference>
<name>A0ABD6QHM5_MYCFO</name>
<evidence type="ECO:0000256" key="1">
    <source>
        <dbReference type="ARBA" id="ARBA00023239"/>
    </source>
</evidence>
<dbReference type="SUPFAM" id="SSF51556">
    <property type="entry name" value="Metallo-dependent hydrolases"/>
    <property type="match status" value="1"/>
</dbReference>
<feature type="domain" description="Amidohydrolase-related" evidence="2">
    <location>
        <begin position="115"/>
        <end position="414"/>
    </location>
</feature>
<dbReference type="Pfam" id="PF04909">
    <property type="entry name" value="Amidohydro_2"/>
    <property type="match status" value="1"/>
</dbReference>
<protein>
    <recommendedName>
        <fullName evidence="2">Amidohydrolase-related domain-containing protein</fullName>
    </recommendedName>
</protein>
<dbReference type="PANTHER" id="PTHR21240">
    <property type="entry name" value="2-AMINO-3-CARBOXYLMUCONATE-6-SEMIALDEHYDE DECARBOXYLASE"/>
    <property type="match status" value="1"/>
</dbReference>
<dbReference type="EMBL" id="MBER01000124">
    <property type="protein sequence ID" value="OMC38406.1"/>
    <property type="molecule type" value="Genomic_DNA"/>
</dbReference>
<dbReference type="AlphaFoldDB" id="A0ABD6QHM5"/>
<dbReference type="Gene3D" id="3.20.20.140">
    <property type="entry name" value="Metal-dependent hydrolases"/>
    <property type="match status" value="1"/>
</dbReference>
<dbReference type="PANTHER" id="PTHR21240:SF28">
    <property type="entry name" value="ISO-OROTATE DECARBOXYLASE (EUROFUNG)"/>
    <property type="match status" value="1"/>
</dbReference>
<keyword evidence="1" id="KW-0456">Lyase</keyword>
<sequence>MHSTTIPVRHREQPSEVAMKLLAHDVDAHEMIPSTRLGDYFGQAGRIMGAVFEAADRLRPDPTDTNMHVEVDDTMEITDDNVWKVKGPKAPSAIDLNRRVEVLDAMGIEKQLVFPTTAIAAMMVGGMTDFGFEQRFGNDTSMFEGISRPEFAAMFVRAYNDWAIENATLHDGRIRVVGIIPTDANDVNVMIDEVKRLIDGGVKAVYLQADIPPGGVSPAHSTLDPLWRLLEENDVAVTLHIGTEFFFLDPRWTFAETFQDLFQSPEIPNTNIGMFATCHMAIDNYLSAMVLGGVFERFPRLRMGLFEVGAHWVGPAARRMDMYCKVFPGAAAAKMPMKPSEYVARNVRVSPFNFEPVDRYIQDDPELADVFCYSTDYPHVEGTKDSMNNMLAKVEPLGEEITTKFFRTNAEWLLP</sequence>